<protein>
    <submittedName>
        <fullName evidence="2">Uncharacterized protein</fullName>
    </submittedName>
</protein>
<evidence type="ECO:0000256" key="1">
    <source>
        <dbReference type="SAM" id="MobiDB-lite"/>
    </source>
</evidence>
<dbReference type="AlphaFoldDB" id="A0A2K9ZIV1"/>
<feature type="region of interest" description="Disordered" evidence="1">
    <location>
        <begin position="21"/>
        <end position="76"/>
    </location>
</feature>
<accession>A0A2K9ZIV1</accession>
<proteinExistence type="predicted"/>
<dbReference type="EMBL" id="CP025017">
    <property type="protein sequence ID" value="AUW48148.1"/>
    <property type="molecule type" value="Genomic_DNA"/>
</dbReference>
<gene>
    <name evidence="2" type="ORF">CUJ84_pRLN5000126</name>
</gene>
<dbReference type="Proteomes" id="UP000238523">
    <property type="component" value="Plasmid pRLN5"/>
</dbReference>
<organism evidence="2 3">
    <name type="scientific">Rhizobium leguminosarum</name>
    <dbReference type="NCBI Taxonomy" id="384"/>
    <lineage>
        <taxon>Bacteria</taxon>
        <taxon>Pseudomonadati</taxon>
        <taxon>Pseudomonadota</taxon>
        <taxon>Alphaproteobacteria</taxon>
        <taxon>Hyphomicrobiales</taxon>
        <taxon>Rhizobiaceae</taxon>
        <taxon>Rhizobium/Agrobacterium group</taxon>
        <taxon>Rhizobium</taxon>
    </lineage>
</organism>
<feature type="compositionally biased region" description="Basic and acidic residues" evidence="1">
    <location>
        <begin position="27"/>
        <end position="55"/>
    </location>
</feature>
<geneLocation type="plasmid" evidence="3">
    <name>prln5</name>
</geneLocation>
<name>A0A2K9ZIV1_RHILE</name>
<keyword evidence="2" id="KW-0614">Plasmid</keyword>
<reference evidence="2 3" key="1">
    <citation type="submission" date="2017-11" db="EMBL/GenBank/DDBJ databases">
        <title>Complete genome of Rhizobium leguminosarum Norway, an ineffective micro-symbiont.</title>
        <authorList>
            <person name="Hoffrichter A."/>
            <person name="Liang J."/>
            <person name="Brachmann A."/>
            <person name="Marin M."/>
        </authorList>
    </citation>
    <scope>NUCLEOTIDE SEQUENCE [LARGE SCALE GENOMIC DNA]</scope>
    <source>
        <strain evidence="2 3">Norway</strain>
        <plasmid evidence="3">Plasmid prln5</plasmid>
    </source>
</reference>
<evidence type="ECO:0000313" key="3">
    <source>
        <dbReference type="Proteomes" id="UP000238523"/>
    </source>
</evidence>
<feature type="compositionally biased region" description="Basic residues" evidence="1">
    <location>
        <begin position="56"/>
        <end position="76"/>
    </location>
</feature>
<sequence>MQSGILSSPGRKFRRRFFVSEFSQQREPAHDKEFADWDFNNRHDPPQHAQDDRSGCPHRRRQDRLSVRRLRSWGRT</sequence>
<evidence type="ECO:0000313" key="2">
    <source>
        <dbReference type="EMBL" id="AUW48148.1"/>
    </source>
</evidence>